<accession>K9AGI4</accession>
<evidence type="ECO:0000256" key="1">
    <source>
        <dbReference type="SAM" id="Coils"/>
    </source>
</evidence>
<dbReference type="EMBL" id="AMSQ01000017">
    <property type="protein sequence ID" value="EKU46383.1"/>
    <property type="molecule type" value="Genomic_DNA"/>
</dbReference>
<keyword evidence="3" id="KW-1185">Reference proteome</keyword>
<organism evidence="2 3">
    <name type="scientific">Staphylococcus massiliensis S46</name>
    <dbReference type="NCBI Taxonomy" id="1229783"/>
    <lineage>
        <taxon>Bacteria</taxon>
        <taxon>Bacillati</taxon>
        <taxon>Bacillota</taxon>
        <taxon>Bacilli</taxon>
        <taxon>Bacillales</taxon>
        <taxon>Staphylococcaceae</taxon>
        <taxon>Staphylococcus</taxon>
    </lineage>
</organism>
<keyword evidence="1" id="KW-0175">Coiled coil</keyword>
<feature type="coiled-coil region" evidence="1">
    <location>
        <begin position="9"/>
        <end position="36"/>
    </location>
</feature>
<protein>
    <submittedName>
        <fullName evidence="2">Uncharacterized protein</fullName>
    </submittedName>
</protein>
<reference evidence="2 3" key="1">
    <citation type="journal article" date="2013" name="Genome Announc.">
        <title>Genome Sequence of Staphylococcus massiliensis Strain S46, Isolated from the Surface of Healthy Human Skin.</title>
        <authorList>
            <person name="Srivastav R."/>
            <person name="Singh A."/>
            <person name="Jangir P.K."/>
            <person name="Kumari C."/>
            <person name="Muduli S."/>
            <person name="Sharma R."/>
        </authorList>
    </citation>
    <scope>NUCLEOTIDE SEQUENCE [LARGE SCALE GENOMIC DNA]</scope>
    <source>
        <strain evidence="2 3">S46</strain>
    </source>
</reference>
<dbReference type="AlphaFoldDB" id="K9AGI4"/>
<dbReference type="OrthoDB" id="2413308at2"/>
<sequence>MSNINVFEWNHVKSKIKEIRQEIDDVKQQNSIDKAKNRQLTNVLRELSVVENMVNELMDYQKEYSAVNKIKNLIKKNKERYYGK</sequence>
<dbReference type="RefSeq" id="WP_009384211.1">
    <property type="nucleotide sequence ID" value="NZ_AMSQ01000017.1"/>
</dbReference>
<dbReference type="PATRIC" id="fig|1229783.3.peg.1846"/>
<comment type="caution">
    <text evidence="2">The sequence shown here is derived from an EMBL/GenBank/DDBJ whole genome shotgun (WGS) entry which is preliminary data.</text>
</comment>
<gene>
    <name evidence="2" type="ORF">C273_09252</name>
</gene>
<proteinExistence type="predicted"/>
<dbReference type="STRING" id="1229783.C273_09252"/>
<evidence type="ECO:0000313" key="3">
    <source>
        <dbReference type="Proteomes" id="UP000009885"/>
    </source>
</evidence>
<name>K9AGI4_9STAP</name>
<evidence type="ECO:0000313" key="2">
    <source>
        <dbReference type="EMBL" id="EKU46383.1"/>
    </source>
</evidence>
<dbReference type="Proteomes" id="UP000009885">
    <property type="component" value="Unassembled WGS sequence"/>
</dbReference>